<dbReference type="AlphaFoldDB" id="A0A3G2HZ00"/>
<gene>
    <name evidence="1" type="ORF">D3M96_18185</name>
</gene>
<evidence type="ECO:0000313" key="2">
    <source>
        <dbReference type="Proteomes" id="UP000268070"/>
    </source>
</evidence>
<evidence type="ECO:0000313" key="1">
    <source>
        <dbReference type="EMBL" id="AYN22304.1"/>
    </source>
</evidence>
<name>A0A3G2HZ00_9BURK</name>
<reference evidence="1 2" key="1">
    <citation type="submission" date="2018-09" db="EMBL/GenBank/DDBJ databases">
        <title>Complete genome sequence of the hydrocarbonoclastic bacterium Alcaligenes aquatilis QD168, isolated from a crude-oil polluted marine sediment of Central Chile.</title>
        <authorList>
            <person name="Duran R.E."/>
            <person name="Barra B."/>
            <person name="Salva-Serra F."/>
            <person name="Mendez V."/>
            <person name="Moore E.R.B."/>
            <person name="Seeger M."/>
        </authorList>
    </citation>
    <scope>NUCLEOTIDE SEQUENCE [LARGE SCALE GENOMIC DNA]</scope>
    <source>
        <strain evidence="1 2">QD168</strain>
    </source>
</reference>
<accession>A0A3G2HZ00</accession>
<dbReference type="EMBL" id="CP032153">
    <property type="protein sequence ID" value="AYN22304.1"/>
    <property type="molecule type" value="Genomic_DNA"/>
</dbReference>
<organism evidence="1 2">
    <name type="scientific">Alcaligenes aquatilis</name>
    <dbReference type="NCBI Taxonomy" id="323284"/>
    <lineage>
        <taxon>Bacteria</taxon>
        <taxon>Pseudomonadati</taxon>
        <taxon>Pseudomonadota</taxon>
        <taxon>Betaproteobacteria</taxon>
        <taxon>Burkholderiales</taxon>
        <taxon>Alcaligenaceae</taxon>
        <taxon>Alcaligenes</taxon>
    </lineage>
</organism>
<sequence>MLSGSLESVRRILDVMEGQRVFFTLLDLDYAFHCSYMDGLLLRLEKMSGRCVAGSASTISLFFDR</sequence>
<evidence type="ECO:0008006" key="3">
    <source>
        <dbReference type="Google" id="ProtNLM"/>
    </source>
</evidence>
<dbReference type="Proteomes" id="UP000268070">
    <property type="component" value="Chromosome"/>
</dbReference>
<dbReference type="GO" id="GO:0016740">
    <property type="term" value="F:transferase activity"/>
    <property type="evidence" value="ECO:0007669"/>
    <property type="project" value="InterPro"/>
</dbReference>
<dbReference type="InterPro" id="IPR001227">
    <property type="entry name" value="Ac_transferase_dom_sf"/>
</dbReference>
<dbReference type="Gene3D" id="3.40.366.10">
    <property type="entry name" value="Malonyl-Coenzyme A Acyl Carrier Protein, domain 2"/>
    <property type="match status" value="1"/>
</dbReference>
<dbReference type="KEGG" id="aaqu:D3M96_18185"/>
<protein>
    <recommendedName>
        <fullName evidence="3">Acyltransferase domain-containing protein</fullName>
    </recommendedName>
</protein>
<proteinExistence type="predicted"/>
<dbReference type="OrthoDB" id="9778690at2"/>